<dbReference type="PANTHER" id="PTHR30329">
    <property type="entry name" value="STATOR ELEMENT OF FLAGELLAR MOTOR COMPLEX"/>
    <property type="match status" value="1"/>
</dbReference>
<keyword evidence="7" id="KW-0131">Cell cycle</keyword>
<keyword evidence="5 8" id="KW-0998">Cell outer membrane</keyword>
<protein>
    <recommendedName>
        <fullName evidence="8">Peptidoglycan-associated lipoprotein</fullName>
        <shortName evidence="8">PAL</shortName>
    </recommendedName>
</protein>
<dbReference type="InterPro" id="IPR006690">
    <property type="entry name" value="OMPA-like_CS"/>
</dbReference>
<dbReference type="InterPro" id="IPR036737">
    <property type="entry name" value="OmpA-like_sf"/>
</dbReference>
<comment type="subcellular location">
    <subcellularLocation>
        <location evidence="8">Cell outer membrane</location>
        <topology evidence="8">Lipid-anchor</topology>
    </subcellularLocation>
</comment>
<dbReference type="Gene3D" id="3.30.1330.60">
    <property type="entry name" value="OmpA-like domain"/>
    <property type="match status" value="1"/>
</dbReference>
<evidence type="ECO:0000256" key="5">
    <source>
        <dbReference type="ARBA" id="ARBA00023237"/>
    </source>
</evidence>
<dbReference type="PROSITE" id="PS01068">
    <property type="entry name" value="OMPA_1"/>
    <property type="match status" value="1"/>
</dbReference>
<evidence type="ECO:0000256" key="9">
    <source>
        <dbReference type="SAM" id="SignalP"/>
    </source>
</evidence>
<dbReference type="InterPro" id="IPR006664">
    <property type="entry name" value="OMP_bac"/>
</dbReference>
<evidence type="ECO:0000256" key="3">
    <source>
        <dbReference type="ARBA" id="ARBA00023136"/>
    </source>
</evidence>
<feature type="domain" description="OmpA-like" evidence="10">
    <location>
        <begin position="67"/>
        <end position="182"/>
    </location>
</feature>
<evidence type="ECO:0000313" key="12">
    <source>
        <dbReference type="Proteomes" id="UP000091979"/>
    </source>
</evidence>
<dbReference type="CDD" id="cd07185">
    <property type="entry name" value="OmpA_C-like"/>
    <property type="match status" value="1"/>
</dbReference>
<evidence type="ECO:0000256" key="4">
    <source>
        <dbReference type="ARBA" id="ARBA00023139"/>
    </source>
</evidence>
<reference evidence="11 12" key="1">
    <citation type="submission" date="2015-01" db="EMBL/GenBank/DDBJ databases">
        <title>Desulfovibrio sp. JC271 draft genome sequence.</title>
        <authorList>
            <person name="Shivani Y."/>
            <person name="Subhash Y."/>
            <person name="Sasikala C."/>
            <person name="Ramana C.V."/>
        </authorList>
    </citation>
    <scope>NUCLEOTIDE SEQUENCE [LARGE SCALE GENOMIC DNA]</scope>
    <source>
        <strain evidence="11 12">JC271</strain>
    </source>
</reference>
<proteinExistence type="inferred from homology"/>
<keyword evidence="6 8" id="KW-0449">Lipoprotein</keyword>
<keyword evidence="1" id="KW-0132">Cell division</keyword>
<dbReference type="Proteomes" id="UP000091979">
    <property type="component" value="Unassembled WGS sequence"/>
</dbReference>
<comment type="caution">
    <text evidence="11">The sequence shown here is derived from an EMBL/GenBank/DDBJ whole genome shotgun (WGS) entry which is preliminary data.</text>
</comment>
<evidence type="ECO:0000256" key="6">
    <source>
        <dbReference type="ARBA" id="ARBA00023288"/>
    </source>
</evidence>
<organism evidence="11 12">
    <name type="scientific">Halodesulfovibrio spirochaetisodalis</name>
    <dbReference type="NCBI Taxonomy" id="1560234"/>
    <lineage>
        <taxon>Bacteria</taxon>
        <taxon>Pseudomonadati</taxon>
        <taxon>Thermodesulfobacteriota</taxon>
        <taxon>Desulfovibrionia</taxon>
        <taxon>Desulfovibrionales</taxon>
        <taxon>Desulfovibrionaceae</taxon>
        <taxon>Halodesulfovibrio</taxon>
    </lineage>
</organism>
<feature type="signal peptide" evidence="9">
    <location>
        <begin position="1"/>
        <end position="17"/>
    </location>
</feature>
<feature type="chain" id="PRO_5008600645" description="Peptidoglycan-associated lipoprotein" evidence="9">
    <location>
        <begin position="18"/>
        <end position="182"/>
    </location>
</feature>
<dbReference type="PRINTS" id="PR01021">
    <property type="entry name" value="OMPADOMAIN"/>
</dbReference>
<dbReference type="STRING" id="1560234.SP90_05255"/>
<evidence type="ECO:0000313" key="11">
    <source>
        <dbReference type="EMBL" id="OBQ54907.1"/>
    </source>
</evidence>
<dbReference type="InterPro" id="IPR039001">
    <property type="entry name" value="Pal"/>
</dbReference>
<keyword evidence="2 8" id="KW-0732">Signal</keyword>
<dbReference type="InterPro" id="IPR050330">
    <property type="entry name" value="Bact_OuterMem_StrucFunc"/>
</dbReference>
<dbReference type="PANTHER" id="PTHR30329:SF21">
    <property type="entry name" value="LIPOPROTEIN YIAD-RELATED"/>
    <property type="match status" value="1"/>
</dbReference>
<dbReference type="GO" id="GO:0051301">
    <property type="term" value="P:cell division"/>
    <property type="evidence" value="ECO:0007669"/>
    <property type="project" value="UniProtKB-KW"/>
</dbReference>
<keyword evidence="12" id="KW-1185">Reference proteome</keyword>
<keyword evidence="4 8" id="KW-0564">Palmitate</keyword>
<dbReference type="PROSITE" id="PS51123">
    <property type="entry name" value="OMPA_2"/>
    <property type="match status" value="1"/>
</dbReference>
<comment type="similarity">
    <text evidence="8">Belongs to the Pal lipoprotein family.</text>
</comment>
<evidence type="ECO:0000259" key="10">
    <source>
        <dbReference type="PROSITE" id="PS51123"/>
    </source>
</evidence>
<dbReference type="InterPro" id="IPR006665">
    <property type="entry name" value="OmpA-like"/>
</dbReference>
<accession>A0A1B7XHB4</accession>
<name>A0A1B7XHB4_9BACT</name>
<keyword evidence="3 8" id="KW-0472">Membrane</keyword>
<dbReference type="HAMAP" id="MF_02204">
    <property type="entry name" value="Pal"/>
    <property type="match status" value="1"/>
</dbReference>
<gene>
    <name evidence="8" type="primary">pal</name>
    <name evidence="11" type="ORF">SP90_05255</name>
</gene>
<dbReference type="InterPro" id="IPR014169">
    <property type="entry name" value="Pal_lipo_C"/>
</dbReference>
<evidence type="ECO:0000256" key="8">
    <source>
        <dbReference type="HAMAP-Rule" id="MF_02204"/>
    </source>
</evidence>
<dbReference type="AlphaFoldDB" id="A0A1B7XHB4"/>
<dbReference type="Pfam" id="PF00691">
    <property type="entry name" value="OmpA"/>
    <property type="match status" value="1"/>
</dbReference>
<evidence type="ECO:0000256" key="7">
    <source>
        <dbReference type="ARBA" id="ARBA00023306"/>
    </source>
</evidence>
<evidence type="ECO:0000256" key="1">
    <source>
        <dbReference type="ARBA" id="ARBA00022618"/>
    </source>
</evidence>
<dbReference type="SUPFAM" id="SSF103088">
    <property type="entry name" value="OmpA-like"/>
    <property type="match status" value="1"/>
</dbReference>
<sequence>MKRFGFALMLIMVMAMSFGCAKKQVAVTPEEASSSETAVVEVVETEDSASMNGTAQANEAQLAEEVAAAAVALADTPILFDFDKFDIKPSYRAILKQNAELLKKLPSMRILIAGHTDPRGTSEYNLALGERRARAVQDYLIVLGVPATQLEIVSYGEERPAVQGSNEAAWAQDRRAEFALIQ</sequence>
<evidence type="ECO:0000256" key="2">
    <source>
        <dbReference type="ARBA" id="ARBA00022729"/>
    </source>
</evidence>
<dbReference type="PATRIC" id="fig|1560234.3.peg.3016"/>
<dbReference type="GO" id="GO:0009279">
    <property type="term" value="C:cell outer membrane"/>
    <property type="evidence" value="ECO:0007669"/>
    <property type="project" value="UniProtKB-SubCell"/>
</dbReference>
<dbReference type="EMBL" id="JXMS01000006">
    <property type="protein sequence ID" value="OBQ54907.1"/>
    <property type="molecule type" value="Genomic_DNA"/>
</dbReference>
<dbReference type="PROSITE" id="PS51257">
    <property type="entry name" value="PROKAR_LIPOPROTEIN"/>
    <property type="match status" value="1"/>
</dbReference>
<dbReference type="NCBIfam" id="TIGR02802">
    <property type="entry name" value="Pal_lipo"/>
    <property type="match status" value="1"/>
</dbReference>